<comment type="caution">
    <text evidence="19">The sequence shown here is derived from an EMBL/GenBank/DDBJ whole genome shotgun (WGS) entry which is preliminary data.</text>
</comment>
<keyword evidence="13" id="KW-0998">Cell outer membrane</keyword>
<evidence type="ECO:0000313" key="20">
    <source>
        <dbReference type="Proteomes" id="UP000600877"/>
    </source>
</evidence>
<dbReference type="Pfam" id="PF22461">
    <property type="entry name" value="SLBB_2"/>
    <property type="match status" value="1"/>
</dbReference>
<dbReference type="Proteomes" id="UP000600877">
    <property type="component" value="Unassembled WGS sequence"/>
</dbReference>
<reference evidence="20" key="1">
    <citation type="journal article" date="2019" name="Int. J. Syst. Evol. Microbiol.">
        <title>The Global Catalogue of Microorganisms (GCM) 10K type strain sequencing project: providing services to taxonomists for standard genome sequencing and annotation.</title>
        <authorList>
            <consortium name="The Broad Institute Genomics Platform"/>
            <consortium name="The Broad Institute Genome Sequencing Center for Infectious Disease"/>
            <person name="Wu L."/>
            <person name="Ma J."/>
        </authorList>
    </citation>
    <scope>NUCLEOTIDE SEQUENCE [LARGE SCALE GENOMIC DNA]</scope>
    <source>
        <strain evidence="20">KCTC 32041</strain>
    </source>
</reference>
<dbReference type="InterPro" id="IPR054765">
    <property type="entry name" value="SLBB_dom"/>
</dbReference>
<comment type="similarity">
    <text evidence="2">Belongs to the BexD/CtrA/VexA family.</text>
</comment>
<dbReference type="EMBL" id="BMYW01000002">
    <property type="protein sequence ID" value="GGX84139.1"/>
    <property type="molecule type" value="Genomic_DNA"/>
</dbReference>
<gene>
    <name evidence="19" type="ORF">GCM10011290_09760</name>
</gene>
<dbReference type="PANTHER" id="PTHR33619">
    <property type="entry name" value="POLYSACCHARIDE EXPORT PROTEIN GFCE-RELATED"/>
    <property type="match status" value="1"/>
</dbReference>
<evidence type="ECO:0000256" key="11">
    <source>
        <dbReference type="ARBA" id="ARBA00023136"/>
    </source>
</evidence>
<keyword evidence="20" id="KW-1185">Reference proteome</keyword>
<evidence type="ECO:0000256" key="1">
    <source>
        <dbReference type="ARBA" id="ARBA00004571"/>
    </source>
</evidence>
<keyword evidence="3" id="KW-0813">Transport</keyword>
<keyword evidence="14" id="KW-0449">Lipoprotein</keyword>
<evidence type="ECO:0000256" key="13">
    <source>
        <dbReference type="ARBA" id="ARBA00023237"/>
    </source>
</evidence>
<dbReference type="Gene3D" id="3.10.560.10">
    <property type="entry name" value="Outer membrane lipoprotein wza domain like"/>
    <property type="match status" value="3"/>
</dbReference>
<evidence type="ECO:0000256" key="9">
    <source>
        <dbReference type="ARBA" id="ARBA00023065"/>
    </source>
</evidence>
<dbReference type="InterPro" id="IPR019554">
    <property type="entry name" value="Soluble_ligand-bd"/>
</dbReference>
<proteinExistence type="inferred from homology"/>
<evidence type="ECO:0000259" key="17">
    <source>
        <dbReference type="Pfam" id="PF10531"/>
    </source>
</evidence>
<dbReference type="Pfam" id="PF02563">
    <property type="entry name" value="Poly_export"/>
    <property type="match status" value="1"/>
</dbReference>
<feature type="domain" description="Soluble ligand binding" evidence="17">
    <location>
        <begin position="279"/>
        <end position="322"/>
    </location>
</feature>
<evidence type="ECO:0000256" key="2">
    <source>
        <dbReference type="ARBA" id="ARBA00009450"/>
    </source>
</evidence>
<evidence type="ECO:0000256" key="10">
    <source>
        <dbReference type="ARBA" id="ARBA00023114"/>
    </source>
</evidence>
<keyword evidence="9" id="KW-0406">Ion transport</keyword>
<dbReference type="PANTHER" id="PTHR33619:SF3">
    <property type="entry name" value="POLYSACCHARIDE EXPORT PROTEIN GFCE-RELATED"/>
    <property type="match status" value="1"/>
</dbReference>
<evidence type="ECO:0000256" key="15">
    <source>
        <dbReference type="SAM" id="SignalP"/>
    </source>
</evidence>
<feature type="domain" description="Soluble ligand binding" evidence="17">
    <location>
        <begin position="375"/>
        <end position="418"/>
    </location>
</feature>
<comment type="subcellular location">
    <subcellularLocation>
        <location evidence="1">Cell outer membrane</location>
        <topology evidence="1">Multi-pass membrane protein</topology>
    </subcellularLocation>
</comment>
<dbReference type="Gene3D" id="3.30.1950.10">
    <property type="entry name" value="wza like domain"/>
    <property type="match status" value="1"/>
</dbReference>
<evidence type="ECO:0000313" key="19">
    <source>
        <dbReference type="EMBL" id="GGX84139.1"/>
    </source>
</evidence>
<evidence type="ECO:0000256" key="5">
    <source>
        <dbReference type="ARBA" id="ARBA00022597"/>
    </source>
</evidence>
<evidence type="ECO:0000256" key="14">
    <source>
        <dbReference type="ARBA" id="ARBA00023288"/>
    </source>
</evidence>
<evidence type="ECO:0008006" key="21">
    <source>
        <dbReference type="Google" id="ProtNLM"/>
    </source>
</evidence>
<keyword evidence="10" id="KW-0626">Porin</keyword>
<keyword evidence="6" id="KW-0812">Transmembrane</keyword>
<name>A0ABQ2YHT8_9NEIS</name>
<keyword evidence="12" id="KW-0564">Palmitate</keyword>
<feature type="domain" description="Polysaccharide export protein N-terminal" evidence="16">
    <location>
        <begin position="115"/>
        <end position="188"/>
    </location>
</feature>
<organism evidence="19 20">
    <name type="scientific">Vogesella alkaliphila</name>
    <dbReference type="NCBI Taxonomy" id="1193621"/>
    <lineage>
        <taxon>Bacteria</taxon>
        <taxon>Pseudomonadati</taxon>
        <taxon>Pseudomonadota</taxon>
        <taxon>Betaproteobacteria</taxon>
        <taxon>Neisseriales</taxon>
        <taxon>Chromobacteriaceae</taxon>
        <taxon>Vogesella</taxon>
    </lineage>
</organism>
<keyword evidence="4" id="KW-1134">Transmembrane beta strand</keyword>
<dbReference type="InterPro" id="IPR003715">
    <property type="entry name" value="Poly_export_N"/>
</dbReference>
<dbReference type="Pfam" id="PF10531">
    <property type="entry name" value="SLBB"/>
    <property type="match status" value="3"/>
</dbReference>
<evidence type="ECO:0000259" key="16">
    <source>
        <dbReference type="Pfam" id="PF02563"/>
    </source>
</evidence>
<accession>A0ABQ2YHT8</accession>
<evidence type="ECO:0000256" key="3">
    <source>
        <dbReference type="ARBA" id="ARBA00022448"/>
    </source>
</evidence>
<evidence type="ECO:0000256" key="8">
    <source>
        <dbReference type="ARBA" id="ARBA00023047"/>
    </source>
</evidence>
<keyword evidence="11" id="KW-0472">Membrane</keyword>
<keyword evidence="8" id="KW-0625">Polysaccharide transport</keyword>
<protein>
    <recommendedName>
        <fullName evidence="21">Sugar ABC transporter substrate-binding protein</fullName>
    </recommendedName>
</protein>
<evidence type="ECO:0000256" key="6">
    <source>
        <dbReference type="ARBA" id="ARBA00022692"/>
    </source>
</evidence>
<keyword evidence="7 15" id="KW-0732">Signal</keyword>
<feature type="chain" id="PRO_5045590803" description="Sugar ABC transporter substrate-binding protein" evidence="15">
    <location>
        <begin position="27"/>
        <end position="625"/>
    </location>
</feature>
<evidence type="ECO:0000259" key="18">
    <source>
        <dbReference type="Pfam" id="PF22461"/>
    </source>
</evidence>
<feature type="signal peptide" evidence="15">
    <location>
        <begin position="1"/>
        <end position="26"/>
    </location>
</feature>
<dbReference type="RefSeq" id="WP_189373021.1">
    <property type="nucleotide sequence ID" value="NZ_BMYW01000002.1"/>
</dbReference>
<keyword evidence="5" id="KW-0762">Sugar transport</keyword>
<feature type="domain" description="SLBB" evidence="18">
    <location>
        <begin position="195"/>
        <end position="272"/>
    </location>
</feature>
<sequence>MRQQRFARKWLIAGSAGLLLVQPVLAAQQAVTNPQVVAAVGGEQGLPVLSIPEVQVNKQQPQKTPQLSPVEVIARQKSSFADFAKRVSGVELPVFGQELFQSALSTFAPLDAIQVNGDYLIGPGDEIQLRGWGMVDIDITSTVDRNGSVYLPSVGSIKVAGIKYRDLQGYLKKAISRVFTNFDLTVSVVQTRSVQIYVVGHAVRPGTYTLSSMSTLLNALFSSGGPSGSGSMRAIQVKRGGEVITMFDLYEMLARGDKSKDIALQDGDVIYIPPVGPQVAMVGDVKHPAVFELKDKTSLADAVEWAGGFLSSAPQREVIVEKSVDNRYQTVAELSGAPGDIRGKLATLPLVSADVVRIVAPGSVAVEAQKQREFVKVAGEVRNTGVFQIQKGETLRELMARLGGVTDNGYLFAMSIRRETVRLQQQVKLDEIADRFEKEIQTAATQKLSGTTDRDLAATTKAELDRQQHLADKMRSVKASGRIVLELDDANAGIKNLPDLPLQDGDSINVPRMPGTVDVLGSVYQQNTFIYKPGRNANDYLALAGGGTPGGDKSEMYVIRADGTIRSVNNAGWLSRVGGQQINPGDTIVLPEKVERSSWTQSFKEWTTILYQFGLGAAGLKVLKD</sequence>
<evidence type="ECO:0000256" key="4">
    <source>
        <dbReference type="ARBA" id="ARBA00022452"/>
    </source>
</evidence>
<feature type="domain" description="Soluble ligand binding" evidence="17">
    <location>
        <begin position="517"/>
        <end position="567"/>
    </location>
</feature>
<dbReference type="InterPro" id="IPR049712">
    <property type="entry name" value="Poly_export"/>
</dbReference>
<evidence type="ECO:0000256" key="7">
    <source>
        <dbReference type="ARBA" id="ARBA00022729"/>
    </source>
</evidence>
<evidence type="ECO:0000256" key="12">
    <source>
        <dbReference type="ARBA" id="ARBA00023139"/>
    </source>
</evidence>